<comment type="caution">
    <text evidence="5">The sequence shown here is derived from an EMBL/GenBank/DDBJ whole genome shotgun (WGS) entry which is preliminary data.</text>
</comment>
<dbReference type="PROSITE" id="PS00893">
    <property type="entry name" value="NUDIX_BOX"/>
    <property type="match status" value="2"/>
</dbReference>
<dbReference type="PANTHER" id="PTHR43046:SF16">
    <property type="entry name" value="ADP-RIBOSE PYROPHOSPHATASE YJHB-RELATED"/>
    <property type="match status" value="1"/>
</dbReference>
<dbReference type="PRINTS" id="PR00502">
    <property type="entry name" value="NUDIXFAMILY"/>
</dbReference>
<feature type="domain" description="Nudix hydrolase" evidence="4">
    <location>
        <begin position="183"/>
        <end position="316"/>
    </location>
</feature>
<dbReference type="InterPro" id="IPR000086">
    <property type="entry name" value="NUDIX_hydrolase_dom"/>
</dbReference>
<dbReference type="Gene3D" id="3.90.79.10">
    <property type="entry name" value="Nucleoside Triphosphate Pyrophosphohydrolase"/>
    <property type="match status" value="2"/>
</dbReference>
<comment type="similarity">
    <text evidence="3">Belongs to the Nudix hydrolase family.</text>
</comment>
<dbReference type="EMBL" id="BMQL01000037">
    <property type="protein sequence ID" value="GGR26099.1"/>
    <property type="molecule type" value="Genomic_DNA"/>
</dbReference>
<evidence type="ECO:0000259" key="4">
    <source>
        <dbReference type="PROSITE" id="PS51462"/>
    </source>
</evidence>
<name>A0A918FAW7_9DEIO</name>
<reference evidence="5" key="2">
    <citation type="submission" date="2020-09" db="EMBL/GenBank/DDBJ databases">
        <authorList>
            <person name="Sun Q."/>
            <person name="Ohkuma M."/>
        </authorList>
    </citation>
    <scope>NUCLEOTIDE SEQUENCE</scope>
    <source>
        <strain evidence="5">JCM 31311</strain>
    </source>
</reference>
<dbReference type="InterPro" id="IPR020476">
    <property type="entry name" value="Nudix_hydrolase"/>
</dbReference>
<dbReference type="Proteomes" id="UP000603865">
    <property type="component" value="Unassembled WGS sequence"/>
</dbReference>
<dbReference type="GO" id="GO:0016787">
    <property type="term" value="F:hydrolase activity"/>
    <property type="evidence" value="ECO:0007669"/>
    <property type="project" value="UniProtKB-KW"/>
</dbReference>
<dbReference type="RefSeq" id="WP_229776386.1">
    <property type="nucleotide sequence ID" value="NZ_BMQL01000037.1"/>
</dbReference>
<protein>
    <submittedName>
        <fullName evidence="5">DNA mismatch repair protein MutT</fullName>
    </submittedName>
</protein>
<keyword evidence="2 3" id="KW-0378">Hydrolase</keyword>
<evidence type="ECO:0000256" key="3">
    <source>
        <dbReference type="RuleBase" id="RU003476"/>
    </source>
</evidence>
<feature type="domain" description="Nudix hydrolase" evidence="4">
    <location>
        <begin position="13"/>
        <end position="148"/>
    </location>
</feature>
<sequence>MSELRQVVGQRPLFNIGVSVVLLNEQGEWLLQRRSDSGLWGVPGGGMEVGETFEQAAARELLEETGLRGVTLERWQSLSGPLGRHVYPHGDEVYVVGLAFRGVLSAEQFAGATLGTDGETLELKFFPLDDLPTLSGGIERHVARLLRAERGLSVLPELQDPPAAPLPGGEYLRELRALVGPRPLFAPGANVLVQDAAGRVLLLLHAGTGRWTLPGGRLELGETLEQCARRELLEETGLTAGRLEELKFYAGAEYRFEYPHGDIIDNVSLLYRAHEVSGTLLIQREEVLNWRWFAPDQLPAEREISGPLIRAILRDYVSG</sequence>
<evidence type="ECO:0000313" key="6">
    <source>
        <dbReference type="Proteomes" id="UP000603865"/>
    </source>
</evidence>
<dbReference type="Pfam" id="PF00293">
    <property type="entry name" value="NUDIX"/>
    <property type="match status" value="2"/>
</dbReference>
<gene>
    <name evidence="5" type="ORF">GCM10008957_42190</name>
</gene>
<dbReference type="PROSITE" id="PS51462">
    <property type="entry name" value="NUDIX"/>
    <property type="match status" value="2"/>
</dbReference>
<dbReference type="CDD" id="cd04677">
    <property type="entry name" value="NUDIX_Hydrolase"/>
    <property type="match status" value="2"/>
</dbReference>
<dbReference type="PANTHER" id="PTHR43046">
    <property type="entry name" value="GDP-MANNOSE MANNOSYL HYDROLASE"/>
    <property type="match status" value="1"/>
</dbReference>
<organism evidence="5 6">
    <name type="scientific">Deinococcus ruber</name>
    <dbReference type="NCBI Taxonomy" id="1848197"/>
    <lineage>
        <taxon>Bacteria</taxon>
        <taxon>Thermotogati</taxon>
        <taxon>Deinococcota</taxon>
        <taxon>Deinococci</taxon>
        <taxon>Deinococcales</taxon>
        <taxon>Deinococcaceae</taxon>
        <taxon>Deinococcus</taxon>
    </lineage>
</organism>
<comment type="cofactor">
    <cofactor evidence="1">
        <name>Mg(2+)</name>
        <dbReference type="ChEBI" id="CHEBI:18420"/>
    </cofactor>
</comment>
<keyword evidence="6" id="KW-1185">Reference proteome</keyword>
<evidence type="ECO:0000256" key="1">
    <source>
        <dbReference type="ARBA" id="ARBA00001946"/>
    </source>
</evidence>
<dbReference type="InterPro" id="IPR015797">
    <property type="entry name" value="NUDIX_hydrolase-like_dom_sf"/>
</dbReference>
<evidence type="ECO:0000256" key="2">
    <source>
        <dbReference type="ARBA" id="ARBA00022801"/>
    </source>
</evidence>
<accession>A0A918FAW7</accession>
<dbReference type="AlphaFoldDB" id="A0A918FAW7"/>
<reference evidence="5" key="1">
    <citation type="journal article" date="2014" name="Int. J. Syst. Evol. Microbiol.">
        <title>Complete genome sequence of Corynebacterium casei LMG S-19264T (=DSM 44701T), isolated from a smear-ripened cheese.</title>
        <authorList>
            <consortium name="US DOE Joint Genome Institute (JGI-PGF)"/>
            <person name="Walter F."/>
            <person name="Albersmeier A."/>
            <person name="Kalinowski J."/>
            <person name="Ruckert C."/>
        </authorList>
    </citation>
    <scope>NUCLEOTIDE SEQUENCE</scope>
    <source>
        <strain evidence="5">JCM 31311</strain>
    </source>
</reference>
<dbReference type="SUPFAM" id="SSF55811">
    <property type="entry name" value="Nudix"/>
    <property type="match status" value="2"/>
</dbReference>
<proteinExistence type="inferred from homology"/>
<evidence type="ECO:0000313" key="5">
    <source>
        <dbReference type="EMBL" id="GGR26099.1"/>
    </source>
</evidence>
<dbReference type="InterPro" id="IPR020084">
    <property type="entry name" value="NUDIX_hydrolase_CS"/>
</dbReference>